<dbReference type="Proteomes" id="UP001651158">
    <property type="component" value="Unassembled WGS sequence"/>
</dbReference>
<accession>A0ABR4Q3W9</accession>
<keyword evidence="2" id="KW-1185">Reference proteome</keyword>
<dbReference type="SUPFAM" id="SSF48371">
    <property type="entry name" value="ARM repeat"/>
    <property type="match status" value="1"/>
</dbReference>
<name>A0ABR4Q3W9_9CEST</name>
<organism evidence="1 2">
    <name type="scientific">Taenia crassiceps</name>
    <dbReference type="NCBI Taxonomy" id="6207"/>
    <lineage>
        <taxon>Eukaryota</taxon>
        <taxon>Metazoa</taxon>
        <taxon>Spiralia</taxon>
        <taxon>Lophotrochozoa</taxon>
        <taxon>Platyhelminthes</taxon>
        <taxon>Cestoda</taxon>
        <taxon>Eucestoda</taxon>
        <taxon>Cyclophyllidea</taxon>
        <taxon>Taeniidae</taxon>
        <taxon>Taenia</taxon>
    </lineage>
</organism>
<evidence type="ECO:0008006" key="3">
    <source>
        <dbReference type="Google" id="ProtNLM"/>
    </source>
</evidence>
<gene>
    <name evidence="1" type="ORF">TcWFU_005278</name>
</gene>
<sequence>MVLTNMQTHSTGRDDAKEYHLMSTEEKFMQVLYNYAESSAEDKRFLILNCDTVYHDREDSEWQLSLLNTMAELLEEIDLNSTNSRHKLPDVPSESSSGKSPWTFTPHNAQYISYLMSRLLASKPVDVRSRNLIHKVILKLFRRASGAQVKAALLRFSKYFARFLTPAEVKDLILPLVPSCLNSRNLEALAAAMEALPKLAEYPISTEIYEKCLQKAVNAFKKSASRPQIQSVAIQCVANILSQLPLDTVENVLLPFALECTADAASGNTVRVCSREGSEKSACQNLFSATQDVSCLIPSYLIEFDFFLSEGEPVISLCCLLKTILRERRAILSPSIIAMEILPCLLPHTLNKHWQFSEFKYIMSTLYEYLNYLNETKPHPSGYDCSQHSSQTEEMKHQDQAIKVRIDRGSLGEGTEARESFSYPSAPRCIQRRGSGNIILPLLSGSSECGAPDSRPHFTLDDDSKNICCASDDNFHLTPNRTTSASILTPNGGVKNSSSAQHLLSGANLLTVAVCEGPFDLPDKNRRRSTIDLRSATEMLSTSPVLASPQQALLQTPNDSPKKATAKLNIFEVIPNIRRASENALNASNIPFLTGRKA</sequence>
<proteinExistence type="predicted"/>
<reference evidence="1 2" key="1">
    <citation type="journal article" date="2022" name="Front. Cell. Infect. Microbiol.">
        <title>The Genomes of Two Strains of Taenia crassiceps the Animal Model for the Study of Human Cysticercosis.</title>
        <authorList>
            <person name="Bobes R.J."/>
            <person name="Estrada K."/>
            <person name="Rios-Valencia D.G."/>
            <person name="Calderon-Gallegos A."/>
            <person name="de la Torre P."/>
            <person name="Carrero J.C."/>
            <person name="Sanchez-Flores A."/>
            <person name="Laclette J.P."/>
        </authorList>
    </citation>
    <scope>NUCLEOTIDE SEQUENCE [LARGE SCALE GENOMIC DNA]</scope>
    <source>
        <strain evidence="1">WFUcys</strain>
    </source>
</reference>
<evidence type="ECO:0000313" key="1">
    <source>
        <dbReference type="EMBL" id="KAL5104276.1"/>
    </source>
</evidence>
<protein>
    <recommendedName>
        <fullName evidence="3">TOG domain-containing protein</fullName>
    </recommendedName>
</protein>
<dbReference type="Gene3D" id="1.25.10.10">
    <property type="entry name" value="Leucine-rich Repeat Variant"/>
    <property type="match status" value="1"/>
</dbReference>
<comment type="caution">
    <text evidence="1">The sequence shown here is derived from an EMBL/GenBank/DDBJ whole genome shotgun (WGS) entry which is preliminary data.</text>
</comment>
<evidence type="ECO:0000313" key="2">
    <source>
        <dbReference type="Proteomes" id="UP001651158"/>
    </source>
</evidence>
<dbReference type="InterPro" id="IPR011989">
    <property type="entry name" value="ARM-like"/>
</dbReference>
<dbReference type="EMBL" id="JAKROA010000013">
    <property type="protein sequence ID" value="KAL5104276.1"/>
    <property type="molecule type" value="Genomic_DNA"/>
</dbReference>
<dbReference type="InterPro" id="IPR016024">
    <property type="entry name" value="ARM-type_fold"/>
</dbReference>